<evidence type="ECO:0000313" key="1">
    <source>
        <dbReference type="EMBL" id="CEM34401.1"/>
    </source>
</evidence>
<dbReference type="AlphaFoldDB" id="A0A0G4GUC2"/>
<name>A0A0G4GUC2_9ALVE</name>
<accession>A0A0G4GUC2</accession>
<dbReference type="EMBL" id="CDMZ01001558">
    <property type="protein sequence ID" value="CEM34401.1"/>
    <property type="molecule type" value="Genomic_DNA"/>
</dbReference>
<proteinExistence type="predicted"/>
<protein>
    <submittedName>
        <fullName evidence="1">Uncharacterized protein</fullName>
    </submittedName>
</protein>
<organism evidence="1">
    <name type="scientific">Chromera velia CCMP2878</name>
    <dbReference type="NCBI Taxonomy" id="1169474"/>
    <lineage>
        <taxon>Eukaryota</taxon>
        <taxon>Sar</taxon>
        <taxon>Alveolata</taxon>
        <taxon>Colpodellida</taxon>
        <taxon>Chromeraceae</taxon>
        <taxon>Chromera</taxon>
    </lineage>
</organism>
<sequence length="158" mass="16959">MLCTSKIIGWREKLTIPTFGYGGQGSYLDVPDGLLPPLRKKDHPLEVEDQGEPAMVTLPSLSIPSVLPPNYVEQHQAQLLQAVRAVLTLMLGEGATVFLPLGEQEGSVLTTEINMSESIIGLISSAETPLKAAKRMITNYSSALATANPTITIKDEDG</sequence>
<dbReference type="VEuPathDB" id="CryptoDB:Cvel_5223"/>
<reference evidence="1" key="1">
    <citation type="submission" date="2014-11" db="EMBL/GenBank/DDBJ databases">
        <authorList>
            <person name="Otto D Thomas"/>
            <person name="Naeem Raeece"/>
        </authorList>
    </citation>
    <scope>NUCLEOTIDE SEQUENCE</scope>
</reference>
<gene>
    <name evidence="1" type="ORF">Cvel_5223</name>
</gene>